<dbReference type="GeneID" id="54475761"/>
<evidence type="ECO:0000256" key="2">
    <source>
        <dbReference type="ARBA" id="ARBA00023015"/>
    </source>
</evidence>
<comment type="subcellular location">
    <subcellularLocation>
        <location evidence="1 7">Nucleus</location>
    </subcellularLocation>
</comment>
<evidence type="ECO:0000256" key="7">
    <source>
        <dbReference type="PIRNR" id="PIRNR016398"/>
    </source>
</evidence>
<keyword evidence="5 7" id="KW-0539">Nucleus</keyword>
<accession>A0A6A6PGM7</accession>
<evidence type="ECO:0000256" key="4">
    <source>
        <dbReference type="ARBA" id="ARBA00023163"/>
    </source>
</evidence>
<dbReference type="Pfam" id="PF02186">
    <property type="entry name" value="TFIIE_beta"/>
    <property type="match status" value="1"/>
</dbReference>
<dbReference type="PANTHER" id="PTHR12716:SF8">
    <property type="entry name" value="TRANSCRIPTION INITIATION FACTOR IIE SUBUNIT BETA"/>
    <property type="match status" value="1"/>
</dbReference>
<sequence>MSLANSLSKFRSEISDAAARNAQYSRPPSNNPASRSSTSKAGSDNNKRAHEVAFAPAPATVAPAGHAGTELLTQVFNAVKYLKEKESKPVTFDNLIGYLSLPNDAQKNIPLIKRALLQHERVDYISKAESGMGKEGFKYRPFHPVTNAEELKSYLAIQPTAQGIFVKDLKDGWPDCVPAIDQLEREGFLLVARNKKDNAPKTVWPDSPTYHILNSVTQMPQKVDAEFVEVWAKTKLPASEIEIRNELERAGLVPTSQVKEVKRFDVKRKEKRRINRKGGKTTNSHMLGILKDYSKK</sequence>
<dbReference type="GO" id="GO:0001097">
    <property type="term" value="F:TFIIH-class transcription factor complex binding"/>
    <property type="evidence" value="ECO:0007669"/>
    <property type="project" value="TreeGrafter"/>
</dbReference>
<dbReference type="InterPro" id="IPR040501">
    <property type="entry name" value="TFA2_Winged_2"/>
</dbReference>
<comment type="subunit">
    <text evidence="7">Tetramer of two alpha and two beta chains.</text>
</comment>
<evidence type="ECO:0000313" key="10">
    <source>
        <dbReference type="EMBL" id="KAF2478936.1"/>
    </source>
</evidence>
<keyword evidence="11" id="KW-1185">Reference proteome</keyword>
<feature type="compositionally biased region" description="Low complexity" evidence="8">
    <location>
        <begin position="25"/>
        <end position="39"/>
    </location>
</feature>
<dbReference type="PROSITE" id="PS51351">
    <property type="entry name" value="TFIIE_BETA_C"/>
    <property type="match status" value="1"/>
</dbReference>
<dbReference type="RefSeq" id="XP_033585506.1">
    <property type="nucleotide sequence ID" value="XM_033734759.1"/>
</dbReference>
<evidence type="ECO:0000256" key="8">
    <source>
        <dbReference type="SAM" id="MobiDB-lite"/>
    </source>
</evidence>
<keyword evidence="3 7" id="KW-0238">DNA-binding</keyword>
<dbReference type="Pfam" id="PF18121">
    <property type="entry name" value="TFA2_Winged_2"/>
    <property type="match status" value="1"/>
</dbReference>
<dbReference type="OrthoDB" id="5323195at2759"/>
<evidence type="ECO:0000313" key="11">
    <source>
        <dbReference type="Proteomes" id="UP000799767"/>
    </source>
</evidence>
<dbReference type="PIRSF" id="PIRSF016398">
    <property type="entry name" value="TFIIE-beta"/>
    <property type="match status" value="1"/>
</dbReference>
<dbReference type="InterPro" id="IPR003166">
    <property type="entry name" value="TFIIE_bsu_DNA-bd"/>
</dbReference>
<dbReference type="PANTHER" id="PTHR12716">
    <property type="entry name" value="TRANSCRIPTION INITIATION FACTOR IIE, BETA SUBUNIT"/>
    <property type="match status" value="1"/>
</dbReference>
<evidence type="ECO:0000256" key="1">
    <source>
        <dbReference type="ARBA" id="ARBA00004123"/>
    </source>
</evidence>
<dbReference type="AlphaFoldDB" id="A0A6A6PGM7"/>
<dbReference type="EMBL" id="MU001642">
    <property type="protein sequence ID" value="KAF2478936.1"/>
    <property type="molecule type" value="Genomic_DNA"/>
</dbReference>
<comment type="similarity">
    <text evidence="7">Belongs to the TFIIE beta subunit family.</text>
</comment>
<comment type="function">
    <text evidence="6 7">Recruits TFIIH to the initiation complex and stimulates the RNA polymerase II C-terminal domain kinase and DNA-dependent ATPase activities of TFIIH. Both TFIIH and TFIIE are required for promoter clearance by RNA polymerase.</text>
</comment>
<dbReference type="GO" id="GO:0006367">
    <property type="term" value="P:transcription initiation at RNA polymerase II promoter"/>
    <property type="evidence" value="ECO:0007669"/>
    <property type="project" value="UniProtKB-UniRule"/>
</dbReference>
<feature type="domain" description="TFIIE beta" evidence="9">
    <location>
        <begin position="60"/>
        <end position="146"/>
    </location>
</feature>
<evidence type="ECO:0000259" key="9">
    <source>
        <dbReference type="PROSITE" id="PS51351"/>
    </source>
</evidence>
<name>A0A6A6PGM7_9PEZI</name>
<dbReference type="GO" id="GO:0003677">
    <property type="term" value="F:DNA binding"/>
    <property type="evidence" value="ECO:0007669"/>
    <property type="project" value="UniProtKB-UniRule"/>
</dbReference>
<gene>
    <name evidence="10" type="ORF">BDY17DRAFT_304707</name>
</gene>
<evidence type="ECO:0000256" key="5">
    <source>
        <dbReference type="ARBA" id="ARBA00023242"/>
    </source>
</evidence>
<feature type="compositionally biased region" description="Basic residues" evidence="8">
    <location>
        <begin position="269"/>
        <end position="279"/>
    </location>
</feature>
<dbReference type="InterPro" id="IPR016656">
    <property type="entry name" value="TFIIE-bsu"/>
</dbReference>
<dbReference type="GO" id="GO:0005673">
    <property type="term" value="C:transcription factor TFIIE complex"/>
    <property type="evidence" value="ECO:0007669"/>
    <property type="project" value="UniProtKB-UniRule"/>
</dbReference>
<keyword evidence="4 7" id="KW-0804">Transcription</keyword>
<organism evidence="10 11">
    <name type="scientific">Neohortaea acidophila</name>
    <dbReference type="NCBI Taxonomy" id="245834"/>
    <lineage>
        <taxon>Eukaryota</taxon>
        <taxon>Fungi</taxon>
        <taxon>Dikarya</taxon>
        <taxon>Ascomycota</taxon>
        <taxon>Pezizomycotina</taxon>
        <taxon>Dothideomycetes</taxon>
        <taxon>Dothideomycetidae</taxon>
        <taxon>Mycosphaerellales</taxon>
        <taxon>Teratosphaeriaceae</taxon>
        <taxon>Neohortaea</taxon>
    </lineage>
</organism>
<evidence type="ECO:0000256" key="3">
    <source>
        <dbReference type="ARBA" id="ARBA00023125"/>
    </source>
</evidence>
<proteinExistence type="inferred from homology"/>
<protein>
    <recommendedName>
        <fullName evidence="7">Transcription initiation factor IIE subunit beta</fullName>
    </recommendedName>
</protein>
<dbReference type="Proteomes" id="UP000799767">
    <property type="component" value="Unassembled WGS sequence"/>
</dbReference>
<feature type="region of interest" description="Disordered" evidence="8">
    <location>
        <begin position="269"/>
        <end position="296"/>
    </location>
</feature>
<evidence type="ECO:0000256" key="6">
    <source>
        <dbReference type="ARBA" id="ARBA00025581"/>
    </source>
</evidence>
<keyword evidence="2 7" id="KW-0805">Transcription regulation</keyword>
<feature type="region of interest" description="Disordered" evidence="8">
    <location>
        <begin position="18"/>
        <end position="47"/>
    </location>
</feature>
<reference evidence="10" key="1">
    <citation type="journal article" date="2020" name="Stud. Mycol.">
        <title>101 Dothideomycetes genomes: a test case for predicting lifestyles and emergence of pathogens.</title>
        <authorList>
            <person name="Haridas S."/>
            <person name="Albert R."/>
            <person name="Binder M."/>
            <person name="Bloem J."/>
            <person name="Labutti K."/>
            <person name="Salamov A."/>
            <person name="Andreopoulos B."/>
            <person name="Baker S."/>
            <person name="Barry K."/>
            <person name="Bills G."/>
            <person name="Bluhm B."/>
            <person name="Cannon C."/>
            <person name="Castanera R."/>
            <person name="Culley D."/>
            <person name="Daum C."/>
            <person name="Ezra D."/>
            <person name="Gonzalez J."/>
            <person name="Henrissat B."/>
            <person name="Kuo A."/>
            <person name="Liang C."/>
            <person name="Lipzen A."/>
            <person name="Lutzoni F."/>
            <person name="Magnuson J."/>
            <person name="Mondo S."/>
            <person name="Nolan M."/>
            <person name="Ohm R."/>
            <person name="Pangilinan J."/>
            <person name="Park H.-J."/>
            <person name="Ramirez L."/>
            <person name="Alfaro M."/>
            <person name="Sun H."/>
            <person name="Tritt A."/>
            <person name="Yoshinaga Y."/>
            <person name="Zwiers L.-H."/>
            <person name="Turgeon B."/>
            <person name="Goodwin S."/>
            <person name="Spatafora J."/>
            <person name="Crous P."/>
            <person name="Grigoriev I."/>
        </authorList>
    </citation>
    <scope>NUCLEOTIDE SEQUENCE</scope>
    <source>
        <strain evidence="10">CBS 113389</strain>
    </source>
</reference>